<comment type="caution">
    <text evidence="1">The sequence shown here is derived from an EMBL/GenBank/DDBJ whole genome shotgun (WGS) entry which is preliminary data.</text>
</comment>
<gene>
    <name evidence="1" type="ORF">HanXRQr2_Chr09g0370321</name>
</gene>
<dbReference type="EMBL" id="MNCJ02000324">
    <property type="protein sequence ID" value="KAF5789360.1"/>
    <property type="molecule type" value="Genomic_DNA"/>
</dbReference>
<organism evidence="1 2">
    <name type="scientific">Helianthus annuus</name>
    <name type="common">Common sunflower</name>
    <dbReference type="NCBI Taxonomy" id="4232"/>
    <lineage>
        <taxon>Eukaryota</taxon>
        <taxon>Viridiplantae</taxon>
        <taxon>Streptophyta</taxon>
        <taxon>Embryophyta</taxon>
        <taxon>Tracheophyta</taxon>
        <taxon>Spermatophyta</taxon>
        <taxon>Magnoliopsida</taxon>
        <taxon>eudicotyledons</taxon>
        <taxon>Gunneridae</taxon>
        <taxon>Pentapetalae</taxon>
        <taxon>asterids</taxon>
        <taxon>campanulids</taxon>
        <taxon>Asterales</taxon>
        <taxon>Asteraceae</taxon>
        <taxon>Asteroideae</taxon>
        <taxon>Heliantheae alliance</taxon>
        <taxon>Heliantheae</taxon>
        <taxon>Helianthus</taxon>
    </lineage>
</organism>
<dbReference type="AlphaFoldDB" id="A0A9K3I3J5"/>
<protein>
    <submittedName>
        <fullName evidence="1">Uncharacterized protein</fullName>
    </submittedName>
</protein>
<reference evidence="1" key="1">
    <citation type="journal article" date="2017" name="Nature">
        <title>The sunflower genome provides insights into oil metabolism, flowering and Asterid evolution.</title>
        <authorList>
            <person name="Badouin H."/>
            <person name="Gouzy J."/>
            <person name="Grassa C.J."/>
            <person name="Murat F."/>
            <person name="Staton S.E."/>
            <person name="Cottret L."/>
            <person name="Lelandais-Briere C."/>
            <person name="Owens G.L."/>
            <person name="Carrere S."/>
            <person name="Mayjonade B."/>
            <person name="Legrand L."/>
            <person name="Gill N."/>
            <person name="Kane N.C."/>
            <person name="Bowers J.E."/>
            <person name="Hubner S."/>
            <person name="Bellec A."/>
            <person name="Berard A."/>
            <person name="Berges H."/>
            <person name="Blanchet N."/>
            <person name="Boniface M.C."/>
            <person name="Brunel D."/>
            <person name="Catrice O."/>
            <person name="Chaidir N."/>
            <person name="Claudel C."/>
            <person name="Donnadieu C."/>
            <person name="Faraut T."/>
            <person name="Fievet G."/>
            <person name="Helmstetter N."/>
            <person name="King M."/>
            <person name="Knapp S.J."/>
            <person name="Lai Z."/>
            <person name="Le Paslier M.C."/>
            <person name="Lippi Y."/>
            <person name="Lorenzon L."/>
            <person name="Mandel J.R."/>
            <person name="Marage G."/>
            <person name="Marchand G."/>
            <person name="Marquand E."/>
            <person name="Bret-Mestries E."/>
            <person name="Morien E."/>
            <person name="Nambeesan S."/>
            <person name="Nguyen T."/>
            <person name="Pegot-Espagnet P."/>
            <person name="Pouilly N."/>
            <person name="Raftis F."/>
            <person name="Sallet E."/>
            <person name="Schiex T."/>
            <person name="Thomas J."/>
            <person name="Vandecasteele C."/>
            <person name="Vares D."/>
            <person name="Vear F."/>
            <person name="Vautrin S."/>
            <person name="Crespi M."/>
            <person name="Mangin B."/>
            <person name="Burke J.M."/>
            <person name="Salse J."/>
            <person name="Munos S."/>
            <person name="Vincourt P."/>
            <person name="Rieseberg L.H."/>
            <person name="Langlade N.B."/>
        </authorList>
    </citation>
    <scope>NUCLEOTIDE SEQUENCE</scope>
    <source>
        <tissue evidence="1">Leaves</tissue>
    </source>
</reference>
<name>A0A9K3I3J5_HELAN</name>
<keyword evidence="2" id="KW-1185">Reference proteome</keyword>
<sequence>MPLIQVIVSQVMNLKPQLIDSSKVFFYHRHLIDFILCFILLNFDVKAIARLFADMGDSYVELIATENSKRQQSKAGHPWIYKEGVV</sequence>
<proteinExistence type="predicted"/>
<reference evidence="1" key="2">
    <citation type="submission" date="2020-06" db="EMBL/GenBank/DDBJ databases">
        <title>Helianthus annuus Genome sequencing and assembly Release 2.</title>
        <authorList>
            <person name="Gouzy J."/>
            <person name="Langlade N."/>
            <person name="Munos S."/>
        </authorList>
    </citation>
    <scope>NUCLEOTIDE SEQUENCE</scope>
    <source>
        <tissue evidence="1">Leaves</tissue>
    </source>
</reference>
<dbReference type="Gramene" id="mRNA:HanXRQr2_Chr09g0370321">
    <property type="protein sequence ID" value="mRNA:HanXRQr2_Chr09g0370321"/>
    <property type="gene ID" value="HanXRQr2_Chr09g0370321"/>
</dbReference>
<evidence type="ECO:0000313" key="2">
    <source>
        <dbReference type="Proteomes" id="UP000215914"/>
    </source>
</evidence>
<dbReference type="Proteomes" id="UP000215914">
    <property type="component" value="Unassembled WGS sequence"/>
</dbReference>
<accession>A0A9K3I3J5</accession>
<evidence type="ECO:0000313" key="1">
    <source>
        <dbReference type="EMBL" id="KAF5789360.1"/>
    </source>
</evidence>